<organism evidence="2 3">
    <name type="scientific">Aphis craccivora</name>
    <name type="common">Cowpea aphid</name>
    <dbReference type="NCBI Taxonomy" id="307492"/>
    <lineage>
        <taxon>Eukaryota</taxon>
        <taxon>Metazoa</taxon>
        <taxon>Ecdysozoa</taxon>
        <taxon>Arthropoda</taxon>
        <taxon>Hexapoda</taxon>
        <taxon>Insecta</taxon>
        <taxon>Pterygota</taxon>
        <taxon>Neoptera</taxon>
        <taxon>Paraneoptera</taxon>
        <taxon>Hemiptera</taxon>
        <taxon>Sternorrhyncha</taxon>
        <taxon>Aphidomorpha</taxon>
        <taxon>Aphidoidea</taxon>
        <taxon>Aphididae</taxon>
        <taxon>Aphidini</taxon>
        <taxon>Aphis</taxon>
        <taxon>Aphis</taxon>
    </lineage>
</organism>
<sequence length="319" mass="36405">MSNNKSNINTSQPENSASEDYLTRDLGTQLHIFQLNVEGISNDKSRYLERLLKEHKIDVVLLQETHVPDELQMTRRATISGYTLISSLYHKIYGSATYVRNDIKNLIKVKTRQSIISKLSSSTWGADANTLRISMLSLVHSTAEYCAPVWLNSVYTKNVDKHLNAAMRTIGGLTKSIPLKWLPVLSNIAPPKLQRELALLQEWKKYAYNPFLAIHTDLTALKGVLTTQVASERENDWTIENPDNQKLVINPTTKQPGFDLERNIWVMLNRIRTGHGRSVDPRRPIITECPIRAFKDTIADINLTKEEVVEWMKNLDVKL</sequence>
<dbReference type="GO" id="GO:0003824">
    <property type="term" value="F:catalytic activity"/>
    <property type="evidence" value="ECO:0007669"/>
    <property type="project" value="InterPro"/>
</dbReference>
<evidence type="ECO:0000313" key="3">
    <source>
        <dbReference type="Proteomes" id="UP000478052"/>
    </source>
</evidence>
<name>A0A6G0YQS5_APHCR</name>
<reference evidence="2 3" key="1">
    <citation type="submission" date="2019-08" db="EMBL/GenBank/DDBJ databases">
        <title>Whole genome of Aphis craccivora.</title>
        <authorList>
            <person name="Voronova N.V."/>
            <person name="Shulinski R.S."/>
            <person name="Bandarenka Y.V."/>
            <person name="Zhorov D.G."/>
            <person name="Warner D."/>
        </authorList>
    </citation>
    <scope>NUCLEOTIDE SEQUENCE [LARGE SCALE GENOMIC DNA]</scope>
    <source>
        <strain evidence="2">180601</strain>
        <tissue evidence="2">Whole Body</tissue>
    </source>
</reference>
<gene>
    <name evidence="2" type="ORF">FWK35_00020012</name>
</gene>
<proteinExistence type="predicted"/>
<dbReference type="Pfam" id="PF03372">
    <property type="entry name" value="Exo_endo_phos"/>
    <property type="match status" value="1"/>
</dbReference>
<comment type="caution">
    <text evidence="2">The sequence shown here is derived from an EMBL/GenBank/DDBJ whole genome shotgun (WGS) entry which is preliminary data.</text>
</comment>
<evidence type="ECO:0000259" key="1">
    <source>
        <dbReference type="Pfam" id="PF03372"/>
    </source>
</evidence>
<feature type="domain" description="Endonuclease/exonuclease/phosphatase" evidence="1">
    <location>
        <begin position="34"/>
        <end position="108"/>
    </location>
</feature>
<keyword evidence="3" id="KW-1185">Reference proteome</keyword>
<dbReference type="OrthoDB" id="6577684at2759"/>
<accession>A0A6G0YQS5</accession>
<protein>
    <recommendedName>
        <fullName evidence="1">Endonuclease/exonuclease/phosphatase domain-containing protein</fullName>
    </recommendedName>
</protein>
<evidence type="ECO:0000313" key="2">
    <source>
        <dbReference type="EMBL" id="KAF0759920.1"/>
    </source>
</evidence>
<dbReference type="Proteomes" id="UP000478052">
    <property type="component" value="Unassembled WGS sequence"/>
</dbReference>
<dbReference type="InterPro" id="IPR036691">
    <property type="entry name" value="Endo/exonu/phosph_ase_sf"/>
</dbReference>
<dbReference type="Gene3D" id="3.60.10.10">
    <property type="entry name" value="Endonuclease/exonuclease/phosphatase"/>
    <property type="match status" value="1"/>
</dbReference>
<dbReference type="EMBL" id="VUJU01002843">
    <property type="protein sequence ID" value="KAF0759920.1"/>
    <property type="molecule type" value="Genomic_DNA"/>
</dbReference>
<dbReference type="InterPro" id="IPR005135">
    <property type="entry name" value="Endo/exonuclease/phosphatase"/>
</dbReference>
<dbReference type="PANTHER" id="PTHR36688:SF1">
    <property type="entry name" value="ENDONUCLEASE_EXONUCLEASE_PHOSPHATASE DOMAIN-CONTAINING PROTEIN"/>
    <property type="match status" value="1"/>
</dbReference>
<dbReference type="AlphaFoldDB" id="A0A6G0YQS5"/>
<dbReference type="SUPFAM" id="SSF56219">
    <property type="entry name" value="DNase I-like"/>
    <property type="match status" value="1"/>
</dbReference>
<dbReference type="PANTHER" id="PTHR36688">
    <property type="entry name" value="ENDO/EXONUCLEASE/PHOSPHATASE DOMAIN-CONTAINING PROTEIN"/>
    <property type="match status" value="1"/>
</dbReference>
<dbReference type="InterPro" id="IPR052560">
    <property type="entry name" value="RdDP_mobile_element"/>
</dbReference>